<sequence>MKKLNILLTFFFKGNEKIDCISFNFMQNLPLPHIPSDPVFYSRQLCYPIFGIHNLDTDEASIYAYTEGQAKKGANDVCSMLLHFFNSNNFTTRSLVLLSDRCPGQNKNYIMLHFLFILVHVLNIFEKITYLFPIRGHSYLPNDQDFALIEKKKPYLERVKTPEEWDKVILSARSKPSKFFIS</sequence>
<evidence type="ECO:0000313" key="2">
    <source>
        <dbReference type="EMBL" id="CAH1112277.1"/>
    </source>
</evidence>
<dbReference type="EMBL" id="OV651818">
    <property type="protein sequence ID" value="CAH1112277.1"/>
    <property type="molecule type" value="Genomic_DNA"/>
</dbReference>
<protein>
    <recommendedName>
        <fullName evidence="1">DUF7869 domain-containing protein</fullName>
    </recommendedName>
</protein>
<dbReference type="Proteomes" id="UP001153636">
    <property type="component" value="Chromosome 6"/>
</dbReference>
<dbReference type="PANTHER" id="PTHR34415">
    <property type="entry name" value="INTEGRASE CATALYTIC DOMAIN-CONTAINING PROTEIN"/>
    <property type="match status" value="1"/>
</dbReference>
<evidence type="ECO:0000313" key="3">
    <source>
        <dbReference type="Proteomes" id="UP001153636"/>
    </source>
</evidence>
<keyword evidence="3" id="KW-1185">Reference proteome</keyword>
<organism evidence="2 3">
    <name type="scientific">Psylliodes chrysocephalus</name>
    <dbReference type="NCBI Taxonomy" id="3402493"/>
    <lineage>
        <taxon>Eukaryota</taxon>
        <taxon>Metazoa</taxon>
        <taxon>Ecdysozoa</taxon>
        <taxon>Arthropoda</taxon>
        <taxon>Hexapoda</taxon>
        <taxon>Insecta</taxon>
        <taxon>Pterygota</taxon>
        <taxon>Neoptera</taxon>
        <taxon>Endopterygota</taxon>
        <taxon>Coleoptera</taxon>
        <taxon>Polyphaga</taxon>
        <taxon>Cucujiformia</taxon>
        <taxon>Chrysomeloidea</taxon>
        <taxon>Chrysomelidae</taxon>
        <taxon>Galerucinae</taxon>
        <taxon>Alticini</taxon>
        <taxon>Psylliodes</taxon>
    </lineage>
</organism>
<name>A0A9P0D187_9CUCU</name>
<dbReference type="PANTHER" id="PTHR34415:SF1">
    <property type="entry name" value="INTEGRASE CATALYTIC DOMAIN-CONTAINING PROTEIN"/>
    <property type="match status" value="1"/>
</dbReference>
<accession>A0A9P0D187</accession>
<proteinExistence type="predicted"/>
<dbReference type="AlphaFoldDB" id="A0A9P0D187"/>
<dbReference type="InterPro" id="IPR057191">
    <property type="entry name" value="DUF7869"/>
</dbReference>
<dbReference type="Pfam" id="PF25273">
    <property type="entry name" value="DUF7869"/>
    <property type="match status" value="1"/>
</dbReference>
<evidence type="ECO:0000259" key="1">
    <source>
        <dbReference type="Pfam" id="PF25273"/>
    </source>
</evidence>
<dbReference type="OrthoDB" id="6349457at2759"/>
<reference evidence="2" key="1">
    <citation type="submission" date="2022-01" db="EMBL/GenBank/DDBJ databases">
        <authorList>
            <person name="King R."/>
        </authorList>
    </citation>
    <scope>NUCLEOTIDE SEQUENCE</scope>
</reference>
<gene>
    <name evidence="2" type="ORF">PSYICH_LOCUS11844</name>
</gene>
<feature type="domain" description="DUF7869" evidence="1">
    <location>
        <begin position="61"/>
        <end position="169"/>
    </location>
</feature>